<dbReference type="Pfam" id="PF17921">
    <property type="entry name" value="Integrase_H2C2"/>
    <property type="match status" value="1"/>
</dbReference>
<evidence type="ECO:0000256" key="1">
    <source>
        <dbReference type="SAM" id="MobiDB-lite"/>
    </source>
</evidence>
<dbReference type="AlphaFoldDB" id="A0AA47MYS6"/>
<reference evidence="3" key="1">
    <citation type="journal article" date="2023" name="Front. Mar. Sci.">
        <title>A new Merluccius polli reference genome to investigate the effects of global change in West African waters.</title>
        <authorList>
            <person name="Mateo J.L."/>
            <person name="Blanco-Fernandez C."/>
            <person name="Garcia-Vazquez E."/>
            <person name="Machado-Schiaffino G."/>
        </authorList>
    </citation>
    <scope>NUCLEOTIDE SEQUENCE</scope>
    <source>
        <strain evidence="3">C29</strain>
        <tissue evidence="3">Fin</tissue>
    </source>
</reference>
<keyword evidence="4" id="KW-1185">Reference proteome</keyword>
<gene>
    <name evidence="3" type="ORF">N1851_011111</name>
</gene>
<accession>A0AA47MYS6</accession>
<feature type="domain" description="Integrase zinc-binding" evidence="2">
    <location>
        <begin position="53"/>
        <end position="100"/>
    </location>
</feature>
<comment type="caution">
    <text evidence="3">The sequence shown here is derived from an EMBL/GenBank/DDBJ whole genome shotgun (WGS) entry which is preliminary data.</text>
</comment>
<feature type="region of interest" description="Disordered" evidence="1">
    <location>
        <begin position="308"/>
        <end position="387"/>
    </location>
</feature>
<proteinExistence type="predicted"/>
<evidence type="ECO:0000313" key="3">
    <source>
        <dbReference type="EMBL" id="KAK0148554.1"/>
    </source>
</evidence>
<dbReference type="Gene3D" id="1.10.340.70">
    <property type="match status" value="1"/>
</dbReference>
<evidence type="ECO:0000313" key="4">
    <source>
        <dbReference type="Proteomes" id="UP001174136"/>
    </source>
</evidence>
<protein>
    <recommendedName>
        <fullName evidence="2">Integrase zinc-binding domain-containing protein</fullName>
    </recommendedName>
</protein>
<feature type="compositionally biased region" description="Basic residues" evidence="1">
    <location>
        <begin position="371"/>
        <end position="386"/>
    </location>
</feature>
<organism evidence="3 4">
    <name type="scientific">Merluccius polli</name>
    <name type="common">Benguela hake</name>
    <name type="synonym">Merluccius cadenati</name>
    <dbReference type="NCBI Taxonomy" id="89951"/>
    <lineage>
        <taxon>Eukaryota</taxon>
        <taxon>Metazoa</taxon>
        <taxon>Chordata</taxon>
        <taxon>Craniata</taxon>
        <taxon>Vertebrata</taxon>
        <taxon>Euteleostomi</taxon>
        <taxon>Actinopterygii</taxon>
        <taxon>Neopterygii</taxon>
        <taxon>Teleostei</taxon>
        <taxon>Neoteleostei</taxon>
        <taxon>Acanthomorphata</taxon>
        <taxon>Zeiogadaria</taxon>
        <taxon>Gadariae</taxon>
        <taxon>Gadiformes</taxon>
        <taxon>Gadoidei</taxon>
        <taxon>Merlucciidae</taxon>
        <taxon>Merluccius</taxon>
    </lineage>
</organism>
<name>A0AA47MYS6_MERPO</name>
<evidence type="ECO:0000259" key="2">
    <source>
        <dbReference type="Pfam" id="PF17921"/>
    </source>
</evidence>
<sequence>MHEMLADLKTMQSYASDYERNYWLDQGCTLDSIGVYRSKLGKPVLANKTAVMMVKAMHATTHQPAKTMAEMISKNWWFPEMNATIANLITPCEVCQQMNIRPGFKVPLGRFPQPAQPFEELVIDFTDMGRDNRVGTTGHRSTPNRMTGLSPHELVTGRPMAGPYEPPKGPPADRLHEIMTDYCAKLTRSSRRAWIQAFEKATIEDDLCLGTFRVIITRATSASATRALEAAACTAHNPDDTPFNTVRSQYWAALRKAYPTQKRGTAAPRGANTRQLPLPWSVAGLATLTMAVWVIIWLSHIRVEPQETGDYEGPVSPLTSPVLPISPTDNPPTGRKGANPRHQGPVARPRPYRKAPRSGQPLLPKPPKTPAKTRPKRTLHINHTARNHSDPCLREYDGVQIQHTNGTKTLYTIELRTLFTARNWWGYDVSNRWKNNYVYLCDGPITGGWSNGGSGCSGADRYVAVTWAPHSYWARTLGTVVHHRDRTDMVRDGTSLFMLANGKLGIYLTSFGYHKYQNTLCPSAPNVVYLSVGISRYAAWDPVSVIKVIIVNPWAPRDLIQGTTAAPPTPSPQDKEQAIRSLGNGVSAMNPKDLSVLQNMIISSGGGVNNLWFK</sequence>
<dbReference type="Proteomes" id="UP001174136">
    <property type="component" value="Unassembled WGS sequence"/>
</dbReference>
<dbReference type="InterPro" id="IPR041588">
    <property type="entry name" value="Integrase_H2C2"/>
</dbReference>
<dbReference type="EMBL" id="JAOPHQ010002011">
    <property type="protein sequence ID" value="KAK0148554.1"/>
    <property type="molecule type" value="Genomic_DNA"/>
</dbReference>